<dbReference type="GO" id="GO:0009267">
    <property type="term" value="P:cellular response to starvation"/>
    <property type="evidence" value="ECO:0007669"/>
    <property type="project" value="TreeGrafter"/>
</dbReference>
<dbReference type="PANTHER" id="PTHR12616:SF1">
    <property type="entry name" value="VACUOLAR PROTEIN SORTING-ASSOCIATED PROTEIN 41 HOMOLOG"/>
    <property type="match status" value="1"/>
</dbReference>
<dbReference type="GO" id="GO:0034058">
    <property type="term" value="P:endosomal vesicle fusion"/>
    <property type="evidence" value="ECO:0007669"/>
    <property type="project" value="TreeGrafter"/>
</dbReference>
<proteinExistence type="predicted"/>
<dbReference type="PANTHER" id="PTHR12616">
    <property type="entry name" value="VACUOLAR PROTEIN SORTING VPS41"/>
    <property type="match status" value="1"/>
</dbReference>
<dbReference type="WBParaSite" id="GPUH_0000859401-mRNA-1">
    <property type="protein sequence ID" value="GPUH_0000859401-mRNA-1"/>
    <property type="gene ID" value="GPUH_0000859401"/>
</dbReference>
<sequence>LERDSAAIYRALARLHLYERKYDKALMLYITLNDKSVFQIIEKYHLFDLVKDHLAKLMNVDKDLTIRLLIENAGSLPARTVLTQISKYPKLQYLVLRYNARKSSFWVGKIAED</sequence>
<dbReference type="GO" id="GO:0006623">
    <property type="term" value="P:protein targeting to vacuole"/>
    <property type="evidence" value="ECO:0007669"/>
    <property type="project" value="InterPro"/>
</dbReference>
<dbReference type="AlphaFoldDB" id="A0A183DIP3"/>
<organism evidence="1">
    <name type="scientific">Gongylonema pulchrum</name>
    <dbReference type="NCBI Taxonomy" id="637853"/>
    <lineage>
        <taxon>Eukaryota</taxon>
        <taxon>Metazoa</taxon>
        <taxon>Ecdysozoa</taxon>
        <taxon>Nematoda</taxon>
        <taxon>Chromadorea</taxon>
        <taxon>Rhabditida</taxon>
        <taxon>Spirurina</taxon>
        <taxon>Spiruromorpha</taxon>
        <taxon>Spiruroidea</taxon>
        <taxon>Gongylonematidae</taxon>
        <taxon>Gongylonema</taxon>
    </lineage>
</organism>
<dbReference type="Pfam" id="PF23556">
    <property type="entry name" value="TPR_Vps41"/>
    <property type="match status" value="1"/>
</dbReference>
<protein>
    <submittedName>
        <fullName evidence="1">Vps16_C domain-containing protein</fullName>
    </submittedName>
</protein>
<dbReference type="GO" id="GO:0030897">
    <property type="term" value="C:HOPS complex"/>
    <property type="evidence" value="ECO:0007669"/>
    <property type="project" value="TreeGrafter"/>
</dbReference>
<name>A0A183DIP3_9BILA</name>
<reference evidence="1" key="1">
    <citation type="submission" date="2016-06" db="UniProtKB">
        <authorList>
            <consortium name="WormBaseParasite"/>
        </authorList>
    </citation>
    <scope>IDENTIFICATION</scope>
</reference>
<dbReference type="GO" id="GO:0005770">
    <property type="term" value="C:late endosome"/>
    <property type="evidence" value="ECO:0007669"/>
    <property type="project" value="TreeGrafter"/>
</dbReference>
<dbReference type="InterPro" id="IPR045111">
    <property type="entry name" value="Vps41/Vps8"/>
</dbReference>
<dbReference type="GO" id="GO:0016236">
    <property type="term" value="P:macroautophagy"/>
    <property type="evidence" value="ECO:0007669"/>
    <property type="project" value="TreeGrafter"/>
</dbReference>
<evidence type="ECO:0000313" key="1">
    <source>
        <dbReference type="WBParaSite" id="GPUH_0000859401-mRNA-1"/>
    </source>
</evidence>
<accession>A0A183DIP3</accession>